<dbReference type="RefSeq" id="WP_010854716.1">
    <property type="nucleotide sequence ID" value="NZ_AQHR01000070.1"/>
</dbReference>
<reference evidence="1 2" key="1">
    <citation type="submission" date="2013-02" db="EMBL/GenBank/DDBJ databases">
        <title>A novel strain isolated from Lonar lake, Maharashtra, India.</title>
        <authorList>
            <person name="Singh A."/>
        </authorList>
    </citation>
    <scope>NUCLEOTIDE SEQUENCE [LARGE SCALE GENOMIC DNA]</scope>
    <source>
        <strain evidence="1 2">AK24</strain>
    </source>
</reference>
<name>R7ZSD5_9BACT</name>
<evidence type="ECO:0000313" key="2">
    <source>
        <dbReference type="Proteomes" id="UP000013909"/>
    </source>
</evidence>
<dbReference type="Proteomes" id="UP000013909">
    <property type="component" value="Unassembled WGS sequence"/>
</dbReference>
<proteinExistence type="predicted"/>
<organism evidence="1 2">
    <name type="scientific">Lunatimonas lonarensis</name>
    <dbReference type="NCBI Taxonomy" id="1232681"/>
    <lineage>
        <taxon>Bacteria</taxon>
        <taxon>Pseudomonadati</taxon>
        <taxon>Bacteroidota</taxon>
        <taxon>Cytophagia</taxon>
        <taxon>Cytophagales</taxon>
        <taxon>Cyclobacteriaceae</taxon>
    </lineage>
</organism>
<sequence length="347" mass="38480">MKRILSILVTSLLIGYTPVFGQTHFLTLNDQRIDLSATPFTITKVIDERVDKSNIGWTQKGMGNMRVNAGFTNPFDVEILDFLRNNLGSEGPEIQVVIRNLKIAEKTGFSKETGTCELSVDFLLEDASSLYRVLQTTVVAEVTGTDVTKKHPTNIASAFKMSFERLSSVDLSDKKNLYAIALSDIGTDLPDSIKYNYPIFTQPIKNGVYADYEELKNNNPSNMDSFYIEKRPRQSNPWLGTFEVIPKFEGSNQKVKKVWAIALDGEVYVYHQREFFPLSISHYELFFQGYGIPSGQGVSTGALIGGLIGAGIASGIESSNAKKQMVSYYIDPSSGGISRTVLEMTAK</sequence>
<comment type="caution">
    <text evidence="1">The sequence shown here is derived from an EMBL/GenBank/DDBJ whole genome shotgun (WGS) entry which is preliminary data.</text>
</comment>
<accession>R7ZSD5</accession>
<gene>
    <name evidence="1" type="ORF">ADIS_2580</name>
</gene>
<dbReference type="AlphaFoldDB" id="R7ZSD5"/>
<keyword evidence="2" id="KW-1185">Reference proteome</keyword>
<protein>
    <submittedName>
        <fullName evidence="1">Uncharacterized protein</fullName>
    </submittedName>
</protein>
<dbReference type="OrthoDB" id="663116at2"/>
<dbReference type="EMBL" id="AQHR01000070">
    <property type="protein sequence ID" value="EON76919.1"/>
    <property type="molecule type" value="Genomic_DNA"/>
</dbReference>
<evidence type="ECO:0000313" key="1">
    <source>
        <dbReference type="EMBL" id="EON76919.1"/>
    </source>
</evidence>